<feature type="non-terminal residue" evidence="1">
    <location>
        <position position="1"/>
    </location>
</feature>
<evidence type="ECO:0000313" key="2">
    <source>
        <dbReference type="Proteomes" id="UP001283361"/>
    </source>
</evidence>
<proteinExistence type="predicted"/>
<organism evidence="1 2">
    <name type="scientific">Elysia crispata</name>
    <name type="common">lettuce slug</name>
    <dbReference type="NCBI Taxonomy" id="231223"/>
    <lineage>
        <taxon>Eukaryota</taxon>
        <taxon>Metazoa</taxon>
        <taxon>Spiralia</taxon>
        <taxon>Lophotrochozoa</taxon>
        <taxon>Mollusca</taxon>
        <taxon>Gastropoda</taxon>
        <taxon>Heterobranchia</taxon>
        <taxon>Euthyneura</taxon>
        <taxon>Panpulmonata</taxon>
        <taxon>Sacoglossa</taxon>
        <taxon>Placobranchoidea</taxon>
        <taxon>Plakobranchidae</taxon>
        <taxon>Elysia</taxon>
    </lineage>
</organism>
<comment type="caution">
    <text evidence="1">The sequence shown here is derived from an EMBL/GenBank/DDBJ whole genome shotgun (WGS) entry which is preliminary data.</text>
</comment>
<sequence>LCELEYDPDQNSLPLPSALRSCRSLIQALLCELECDPDQNSLPLPSALQPCRSLIQAL</sequence>
<name>A0AAE0XMX8_9GAST</name>
<gene>
    <name evidence="1" type="ORF">RRG08_005782</name>
</gene>
<protein>
    <submittedName>
        <fullName evidence="1">Uncharacterized protein</fullName>
    </submittedName>
</protein>
<dbReference type="AlphaFoldDB" id="A0AAE0XMX8"/>
<accession>A0AAE0XMX8</accession>
<reference evidence="1" key="1">
    <citation type="journal article" date="2023" name="G3 (Bethesda)">
        <title>A reference genome for the long-term kleptoplast-retaining sea slug Elysia crispata morphotype clarki.</title>
        <authorList>
            <person name="Eastman K.E."/>
            <person name="Pendleton A.L."/>
            <person name="Shaikh M.A."/>
            <person name="Suttiyut T."/>
            <person name="Ogas R."/>
            <person name="Tomko P."/>
            <person name="Gavelis G."/>
            <person name="Widhalm J.R."/>
            <person name="Wisecaver J.H."/>
        </authorList>
    </citation>
    <scope>NUCLEOTIDE SEQUENCE</scope>
    <source>
        <strain evidence="1">ECLA1</strain>
    </source>
</reference>
<keyword evidence="2" id="KW-1185">Reference proteome</keyword>
<dbReference type="Proteomes" id="UP001283361">
    <property type="component" value="Unassembled WGS sequence"/>
</dbReference>
<evidence type="ECO:0000313" key="1">
    <source>
        <dbReference type="EMBL" id="KAK3697877.1"/>
    </source>
</evidence>
<dbReference type="EMBL" id="JAWDGP010007994">
    <property type="protein sequence ID" value="KAK3697877.1"/>
    <property type="molecule type" value="Genomic_DNA"/>
</dbReference>